<feature type="transmembrane region" description="Helical" evidence="1">
    <location>
        <begin position="239"/>
        <end position="261"/>
    </location>
</feature>
<name>A0AAD4QP26_9AGAM</name>
<keyword evidence="1" id="KW-0812">Transmembrane</keyword>
<evidence type="ECO:0000256" key="1">
    <source>
        <dbReference type="SAM" id="Phobius"/>
    </source>
</evidence>
<keyword evidence="3" id="KW-1185">Reference proteome</keyword>
<keyword evidence="1" id="KW-1133">Transmembrane helix</keyword>
<evidence type="ECO:0000313" key="3">
    <source>
        <dbReference type="Proteomes" id="UP001203297"/>
    </source>
</evidence>
<dbReference type="AlphaFoldDB" id="A0AAD4QP26"/>
<accession>A0AAD4QP26</accession>
<proteinExistence type="predicted"/>
<protein>
    <submittedName>
        <fullName evidence="2">Uncharacterized protein</fullName>
    </submittedName>
</protein>
<keyword evidence="1" id="KW-0472">Membrane</keyword>
<gene>
    <name evidence="2" type="ORF">B0F90DRAFT_1815425</name>
</gene>
<dbReference type="EMBL" id="WTXG01000006">
    <property type="protein sequence ID" value="KAI0305187.1"/>
    <property type="molecule type" value="Genomic_DNA"/>
</dbReference>
<evidence type="ECO:0000313" key="2">
    <source>
        <dbReference type="EMBL" id="KAI0305187.1"/>
    </source>
</evidence>
<dbReference type="Proteomes" id="UP001203297">
    <property type="component" value="Unassembled WGS sequence"/>
</dbReference>
<organism evidence="2 3">
    <name type="scientific">Multifurca ochricompacta</name>
    <dbReference type="NCBI Taxonomy" id="376703"/>
    <lineage>
        <taxon>Eukaryota</taxon>
        <taxon>Fungi</taxon>
        <taxon>Dikarya</taxon>
        <taxon>Basidiomycota</taxon>
        <taxon>Agaricomycotina</taxon>
        <taxon>Agaricomycetes</taxon>
        <taxon>Russulales</taxon>
        <taxon>Russulaceae</taxon>
        <taxon>Multifurca</taxon>
    </lineage>
</organism>
<comment type="caution">
    <text evidence="2">The sequence shown here is derived from an EMBL/GenBank/DDBJ whole genome shotgun (WGS) entry which is preliminary data.</text>
</comment>
<sequence length="508" mass="56279">MASKCVAQLPFLPSPARHLPTEILLQIFAFCVAPDESNSEAFAAHHIFWSNIAFKTPFLATTMLERSKPMPIFIRANLTPGNGQFDDTSYRIRCMFKAVSRALRNSDRAKEINLRTGPSVHLTKAFDDIRPTSSQLEYLSLRGYGENLRSAVFDVPSAVFAQCLFPLRTLILELALGDYLYYWGLVTVFRAASSSLRYITLDSVPLPAGVFEGTPQIPFPHLSLLHFNAIQGNSHVHNVFFLLHFMAIPLTTSVVFHFLILGSTWQMPAPIIPTLGRRFSGGDPIRSLILFQANPPKRRGLRIQGWTRATLPRFFYAEDAPSPNVDVHFVCEEDEDSSVLERILSELASMGPLHAVQTLTIARVSVLSVAAMDVLLLMLPSVREVCVHGSPSLRALCGLESGGDPVTRSPPLKRLRELRSLTVHEASFRNGATQNMDLHALCNCLDELSARGYGVTELIVCYSDAWRQDMEELARHVREFLWDGSMNGTVGVPVPSQLDSAPSTTGAS</sequence>
<reference evidence="2" key="1">
    <citation type="journal article" date="2022" name="New Phytol.">
        <title>Evolutionary transition to the ectomycorrhizal habit in the genomes of a hyperdiverse lineage of mushroom-forming fungi.</title>
        <authorList>
            <person name="Looney B."/>
            <person name="Miyauchi S."/>
            <person name="Morin E."/>
            <person name="Drula E."/>
            <person name="Courty P.E."/>
            <person name="Kohler A."/>
            <person name="Kuo A."/>
            <person name="LaButti K."/>
            <person name="Pangilinan J."/>
            <person name="Lipzen A."/>
            <person name="Riley R."/>
            <person name="Andreopoulos W."/>
            <person name="He G."/>
            <person name="Johnson J."/>
            <person name="Nolan M."/>
            <person name="Tritt A."/>
            <person name="Barry K.W."/>
            <person name="Grigoriev I.V."/>
            <person name="Nagy L.G."/>
            <person name="Hibbett D."/>
            <person name="Henrissat B."/>
            <person name="Matheny P.B."/>
            <person name="Labbe J."/>
            <person name="Martin F.M."/>
        </authorList>
    </citation>
    <scope>NUCLEOTIDE SEQUENCE</scope>
    <source>
        <strain evidence="2">BPL690</strain>
    </source>
</reference>